<gene>
    <name evidence="1" type="ORF">PHPALM_294</name>
</gene>
<organism evidence="1 2">
    <name type="scientific">Phytophthora palmivora</name>
    <dbReference type="NCBI Taxonomy" id="4796"/>
    <lineage>
        <taxon>Eukaryota</taxon>
        <taxon>Sar</taxon>
        <taxon>Stramenopiles</taxon>
        <taxon>Oomycota</taxon>
        <taxon>Peronosporomycetes</taxon>
        <taxon>Peronosporales</taxon>
        <taxon>Peronosporaceae</taxon>
        <taxon>Phytophthora</taxon>
    </lineage>
</organism>
<dbReference type="PANTHER" id="PTHR11439:SF463">
    <property type="entry name" value="REVERSE TRANSCRIPTASE TY1_COPIA-TYPE DOMAIN-CONTAINING PROTEIN"/>
    <property type="match status" value="1"/>
</dbReference>
<evidence type="ECO:0000313" key="2">
    <source>
        <dbReference type="Proteomes" id="UP000237271"/>
    </source>
</evidence>
<name>A0A2P4YV97_9STRA</name>
<dbReference type="AlphaFoldDB" id="A0A2P4YV97"/>
<dbReference type="Proteomes" id="UP000237271">
    <property type="component" value="Unassembled WGS sequence"/>
</dbReference>
<sequence>MTPKNLTDNLTAFSDSDYANCPETRRSPAAQSRALAYHTVILSTTEAEYIVLCHWMQEMIFLKLLPHELGFATTQASVTHDDNQSCTKIWYNPEVHGRSKHIRVRYCFVQEKIERHEFIVTYCNTITMVAEIFTKALDKHRTKGHVQVTKPWKFNPASRSSKR</sequence>
<dbReference type="PANTHER" id="PTHR11439">
    <property type="entry name" value="GAG-POL-RELATED RETROTRANSPOSON"/>
    <property type="match status" value="1"/>
</dbReference>
<reference evidence="1 2" key="1">
    <citation type="journal article" date="2017" name="Genome Biol. Evol.">
        <title>Phytophthora megakarya and P. palmivora, closely related causal agents of cacao black pod rot, underwent increases in genome sizes and gene numbers by different mechanisms.</title>
        <authorList>
            <person name="Ali S.S."/>
            <person name="Shao J."/>
            <person name="Lary D.J."/>
            <person name="Kronmiller B."/>
            <person name="Shen D."/>
            <person name="Strem M.D."/>
            <person name="Amoako-Attah I."/>
            <person name="Akrofi A.Y."/>
            <person name="Begoude B.A."/>
            <person name="Ten Hoopen G.M."/>
            <person name="Coulibaly K."/>
            <person name="Kebe B.I."/>
            <person name="Melnick R.L."/>
            <person name="Guiltinan M.J."/>
            <person name="Tyler B.M."/>
            <person name="Meinhardt L.W."/>
            <person name="Bailey B.A."/>
        </authorList>
    </citation>
    <scope>NUCLEOTIDE SEQUENCE [LARGE SCALE GENOMIC DNA]</scope>
    <source>
        <strain evidence="2">sbr112.9</strain>
    </source>
</reference>
<accession>A0A2P4YV97</accession>
<dbReference type="OrthoDB" id="91821at2759"/>
<proteinExistence type="predicted"/>
<dbReference type="EMBL" id="NCKW01000029">
    <property type="protein sequence ID" value="POM81712.1"/>
    <property type="molecule type" value="Genomic_DNA"/>
</dbReference>
<protein>
    <submittedName>
        <fullName evidence="1">Polyprotein</fullName>
    </submittedName>
</protein>
<evidence type="ECO:0000313" key="1">
    <source>
        <dbReference type="EMBL" id="POM81712.1"/>
    </source>
</evidence>
<keyword evidence="2" id="KW-1185">Reference proteome</keyword>
<dbReference type="CDD" id="cd09272">
    <property type="entry name" value="RNase_HI_RT_Ty1"/>
    <property type="match status" value="1"/>
</dbReference>
<comment type="caution">
    <text evidence="1">The sequence shown here is derived from an EMBL/GenBank/DDBJ whole genome shotgun (WGS) entry which is preliminary data.</text>
</comment>